<dbReference type="GO" id="GO:0016726">
    <property type="term" value="F:oxidoreductase activity, acting on CH or CH2 groups, NAD or NADP as acceptor"/>
    <property type="evidence" value="ECO:0007669"/>
    <property type="project" value="UniProtKB-UniRule"/>
</dbReference>
<feature type="binding site" evidence="9">
    <location>
        <begin position="155"/>
        <end position="156"/>
    </location>
    <ligand>
        <name>(S)-2,3,4,5-tetrahydrodipicolinate</name>
        <dbReference type="ChEBI" id="CHEBI:16845"/>
    </ligand>
</feature>
<comment type="caution">
    <text evidence="9">Lacks conserved residue(s) required for the propagation of feature annotation.</text>
</comment>
<dbReference type="GO" id="GO:0051287">
    <property type="term" value="F:NAD binding"/>
    <property type="evidence" value="ECO:0007669"/>
    <property type="project" value="UniProtKB-UniRule"/>
</dbReference>
<keyword evidence="6 9" id="KW-0560">Oxidoreductase</keyword>
<keyword evidence="8 9" id="KW-0457">Lysine biosynthesis</keyword>
<dbReference type="NCBIfam" id="TIGR00036">
    <property type="entry name" value="dapB"/>
    <property type="match status" value="1"/>
</dbReference>
<name>A0A1M6QR26_9CLOT</name>
<accession>A0A1M6QR26</accession>
<feature type="domain" description="Dihydrodipicolinate reductase C-terminal" evidence="12">
    <location>
        <begin position="118"/>
        <end position="251"/>
    </location>
</feature>
<evidence type="ECO:0000256" key="3">
    <source>
        <dbReference type="ARBA" id="ARBA00022605"/>
    </source>
</evidence>
<evidence type="ECO:0000256" key="5">
    <source>
        <dbReference type="ARBA" id="ARBA00022915"/>
    </source>
</evidence>
<dbReference type="InterPro" id="IPR036291">
    <property type="entry name" value="NAD(P)-bd_dom_sf"/>
</dbReference>
<comment type="catalytic activity">
    <reaction evidence="9">
        <text>(S)-2,3,4,5-tetrahydrodipicolinate + NAD(+) + H2O = (2S,4S)-4-hydroxy-2,3,4,5-tetrahydrodipicolinate + NADH + H(+)</text>
        <dbReference type="Rhea" id="RHEA:35323"/>
        <dbReference type="ChEBI" id="CHEBI:15377"/>
        <dbReference type="ChEBI" id="CHEBI:15378"/>
        <dbReference type="ChEBI" id="CHEBI:16845"/>
        <dbReference type="ChEBI" id="CHEBI:57540"/>
        <dbReference type="ChEBI" id="CHEBI:57945"/>
        <dbReference type="ChEBI" id="CHEBI:67139"/>
        <dbReference type="EC" id="1.17.1.8"/>
    </reaction>
</comment>
<dbReference type="Pfam" id="PF01113">
    <property type="entry name" value="DapB_N"/>
    <property type="match status" value="1"/>
</dbReference>
<sequence>MTKIILSGCLGKMGTMISNCIKENPLAEIVAGIDINNKDQNNNYPYPVFDNILKCNVEADVIIDFSRPSSLNSLISFCELKSMPIVLCTTGFTDGQLSQIGELSHKVAVFKSANMSIGINVINSVLKSIASKLYDDYDIEIIEKHHNQKVDSPSGTALLLADTIKDSLNSPVNYVEGRSGISKRNHNDIGIHAIRGGNIVGDHTVIFAGTGECIEFTHKAISREVFAIGAIKAAIFLKGKGPGLYNMDDLLK</sequence>
<dbReference type="PIRSF" id="PIRSF000161">
    <property type="entry name" value="DHPR"/>
    <property type="match status" value="1"/>
</dbReference>
<comment type="pathway">
    <text evidence="9">Amino-acid biosynthesis; L-lysine biosynthesis via DAP pathway; (S)-tetrahydrodipicolinate from L-aspartate: step 4/4.</text>
</comment>
<feature type="active site" description="Proton donor" evidence="9">
    <location>
        <position position="149"/>
    </location>
</feature>
<evidence type="ECO:0000256" key="8">
    <source>
        <dbReference type="ARBA" id="ARBA00023154"/>
    </source>
</evidence>
<evidence type="ECO:0000256" key="9">
    <source>
        <dbReference type="HAMAP-Rule" id="MF_00102"/>
    </source>
</evidence>
<evidence type="ECO:0000313" key="14">
    <source>
        <dbReference type="Proteomes" id="UP000183952"/>
    </source>
</evidence>
<dbReference type="GO" id="GO:0005829">
    <property type="term" value="C:cytosol"/>
    <property type="evidence" value="ECO:0007669"/>
    <property type="project" value="TreeGrafter"/>
</dbReference>
<dbReference type="HAMAP" id="MF_00102">
    <property type="entry name" value="DapB"/>
    <property type="match status" value="1"/>
</dbReference>
<dbReference type="EMBL" id="FRAD01000018">
    <property type="protein sequence ID" value="SHK22568.1"/>
    <property type="molecule type" value="Genomic_DNA"/>
</dbReference>
<dbReference type="InterPro" id="IPR023940">
    <property type="entry name" value="DHDPR_bac"/>
</dbReference>
<reference evidence="13 14" key="1">
    <citation type="submission" date="2016-11" db="EMBL/GenBank/DDBJ databases">
        <authorList>
            <person name="Jaros S."/>
            <person name="Januszkiewicz K."/>
            <person name="Wedrychowicz H."/>
        </authorList>
    </citation>
    <scope>NUCLEOTIDE SEQUENCE [LARGE SCALE GENOMIC DNA]</scope>
    <source>
        <strain evidence="13 14">DSM 3090</strain>
    </source>
</reference>
<dbReference type="Pfam" id="PF05173">
    <property type="entry name" value="DapB_C"/>
    <property type="match status" value="1"/>
</dbReference>
<evidence type="ECO:0000256" key="1">
    <source>
        <dbReference type="ARBA" id="ARBA00006642"/>
    </source>
</evidence>
<dbReference type="PROSITE" id="PS01298">
    <property type="entry name" value="DAPB"/>
    <property type="match status" value="1"/>
</dbReference>
<feature type="binding site" evidence="9">
    <location>
        <begin position="8"/>
        <end position="13"/>
    </location>
    <ligand>
        <name>NAD(+)</name>
        <dbReference type="ChEBI" id="CHEBI:57540"/>
    </ligand>
</feature>
<dbReference type="STRING" id="1121331.SAMN02745248_02079"/>
<feature type="binding site" evidence="9">
    <location>
        <begin position="112"/>
        <end position="115"/>
    </location>
    <ligand>
        <name>NAD(+)</name>
        <dbReference type="ChEBI" id="CHEBI:57540"/>
    </ligand>
</feature>
<dbReference type="EC" id="1.17.1.8" evidence="9 10"/>
<dbReference type="PANTHER" id="PTHR20836:SF7">
    <property type="entry name" value="4-HYDROXY-TETRAHYDRODIPICOLINATE REDUCTASE"/>
    <property type="match status" value="1"/>
</dbReference>
<dbReference type="RefSeq" id="WP_072904019.1">
    <property type="nucleotide sequence ID" value="NZ_FRAD01000018.1"/>
</dbReference>
<dbReference type="InterPro" id="IPR000846">
    <property type="entry name" value="DapB_N"/>
</dbReference>
<protein>
    <recommendedName>
        <fullName evidence="9 10">4-hydroxy-tetrahydrodipicolinate reductase</fullName>
        <shortName evidence="9">HTPA reductase</shortName>
        <ecNumber evidence="9 10">1.17.1.8</ecNumber>
    </recommendedName>
</protein>
<dbReference type="SUPFAM" id="SSF55347">
    <property type="entry name" value="Glyceraldehyde-3-phosphate dehydrogenase-like, C-terminal domain"/>
    <property type="match status" value="1"/>
</dbReference>
<dbReference type="Proteomes" id="UP000183952">
    <property type="component" value="Unassembled WGS sequence"/>
</dbReference>
<dbReference type="Gene3D" id="3.40.50.720">
    <property type="entry name" value="NAD(P)-binding Rossmann-like Domain"/>
    <property type="match status" value="1"/>
</dbReference>
<feature type="binding site" evidence="9">
    <location>
        <position position="39"/>
    </location>
    <ligand>
        <name>NAD(+)</name>
        <dbReference type="ChEBI" id="CHEBI:57540"/>
    </ligand>
</feature>
<feature type="domain" description="Dihydrodipicolinate reductase N-terminal" evidence="11">
    <location>
        <begin position="3"/>
        <end position="115"/>
    </location>
</feature>
<evidence type="ECO:0000256" key="4">
    <source>
        <dbReference type="ARBA" id="ARBA00022857"/>
    </source>
</evidence>
<evidence type="ECO:0000256" key="10">
    <source>
        <dbReference type="NCBIfam" id="TIGR00036"/>
    </source>
</evidence>
<feature type="active site" description="Proton donor/acceptor" evidence="9">
    <location>
        <position position="145"/>
    </location>
</feature>
<evidence type="ECO:0000259" key="12">
    <source>
        <dbReference type="Pfam" id="PF05173"/>
    </source>
</evidence>
<comment type="catalytic activity">
    <reaction evidence="9">
        <text>(S)-2,3,4,5-tetrahydrodipicolinate + NADP(+) + H2O = (2S,4S)-4-hydroxy-2,3,4,5-tetrahydrodipicolinate + NADPH + H(+)</text>
        <dbReference type="Rhea" id="RHEA:35331"/>
        <dbReference type="ChEBI" id="CHEBI:15377"/>
        <dbReference type="ChEBI" id="CHEBI:15378"/>
        <dbReference type="ChEBI" id="CHEBI:16845"/>
        <dbReference type="ChEBI" id="CHEBI:57783"/>
        <dbReference type="ChEBI" id="CHEBI:58349"/>
        <dbReference type="ChEBI" id="CHEBI:67139"/>
        <dbReference type="EC" id="1.17.1.8"/>
    </reaction>
</comment>
<dbReference type="PANTHER" id="PTHR20836">
    <property type="entry name" value="DIHYDRODIPICOLINATE REDUCTASE"/>
    <property type="match status" value="1"/>
</dbReference>
<dbReference type="SUPFAM" id="SSF51735">
    <property type="entry name" value="NAD(P)-binding Rossmann-fold domains"/>
    <property type="match status" value="1"/>
</dbReference>
<comment type="subcellular location">
    <subcellularLocation>
        <location evidence="9">Cytoplasm</location>
    </subcellularLocation>
</comment>
<dbReference type="InterPro" id="IPR022664">
    <property type="entry name" value="DapB_N_CS"/>
</dbReference>
<dbReference type="GO" id="GO:0008839">
    <property type="term" value="F:4-hydroxy-tetrahydrodipicolinate reductase"/>
    <property type="evidence" value="ECO:0007669"/>
    <property type="project" value="UniProtKB-UniRule"/>
</dbReference>
<comment type="subunit">
    <text evidence="9">Homotetramer.</text>
</comment>
<evidence type="ECO:0000256" key="6">
    <source>
        <dbReference type="ARBA" id="ARBA00023002"/>
    </source>
</evidence>
<organism evidence="13 14">
    <name type="scientific">Hathewaya proteolytica DSM 3090</name>
    <dbReference type="NCBI Taxonomy" id="1121331"/>
    <lineage>
        <taxon>Bacteria</taxon>
        <taxon>Bacillati</taxon>
        <taxon>Bacillota</taxon>
        <taxon>Clostridia</taxon>
        <taxon>Eubacteriales</taxon>
        <taxon>Clostridiaceae</taxon>
        <taxon>Hathewaya</taxon>
    </lineage>
</organism>
<proteinExistence type="inferred from homology"/>
<evidence type="ECO:0000256" key="2">
    <source>
        <dbReference type="ARBA" id="ARBA00022490"/>
    </source>
</evidence>
<feature type="binding site" evidence="9">
    <location>
        <begin position="88"/>
        <end position="90"/>
    </location>
    <ligand>
        <name>NAD(+)</name>
        <dbReference type="ChEBI" id="CHEBI:57540"/>
    </ligand>
</feature>
<keyword evidence="3 9" id="KW-0028">Amino-acid biosynthesis</keyword>
<evidence type="ECO:0000313" key="13">
    <source>
        <dbReference type="EMBL" id="SHK22568.1"/>
    </source>
</evidence>
<evidence type="ECO:0000259" key="11">
    <source>
        <dbReference type="Pfam" id="PF01113"/>
    </source>
</evidence>
<dbReference type="Gene3D" id="3.30.360.10">
    <property type="entry name" value="Dihydrodipicolinate Reductase, domain 2"/>
    <property type="match status" value="1"/>
</dbReference>
<gene>
    <name evidence="9" type="primary">dapB</name>
    <name evidence="13" type="ORF">SAMN02745248_02079</name>
</gene>
<dbReference type="GO" id="GO:0009089">
    <property type="term" value="P:lysine biosynthetic process via diaminopimelate"/>
    <property type="evidence" value="ECO:0007669"/>
    <property type="project" value="UniProtKB-UniRule"/>
</dbReference>
<dbReference type="CDD" id="cd02274">
    <property type="entry name" value="DHDPR_N"/>
    <property type="match status" value="1"/>
</dbReference>
<comment type="caution">
    <text evidence="9">Was originally thought to be a dihydrodipicolinate reductase (DHDPR), catalyzing the conversion of dihydrodipicolinate to tetrahydrodipicolinate. However, it was shown in E.coli that the substrate of the enzymatic reaction is not dihydrodipicolinate (DHDP) but in fact (2S,4S)-4-hydroxy-2,3,4,5-tetrahydrodipicolinic acid (HTPA), the product released by the DapA-catalyzed reaction.</text>
</comment>
<dbReference type="GO" id="GO:0050661">
    <property type="term" value="F:NADP binding"/>
    <property type="evidence" value="ECO:0007669"/>
    <property type="project" value="UniProtKB-UniRule"/>
</dbReference>
<keyword evidence="5 9" id="KW-0220">Diaminopimelate biosynthesis</keyword>
<keyword evidence="14" id="KW-1185">Reference proteome</keyword>
<dbReference type="FunFam" id="3.30.360.10:FF:000009">
    <property type="entry name" value="4-hydroxy-tetrahydrodipicolinate reductase"/>
    <property type="match status" value="1"/>
</dbReference>
<evidence type="ECO:0000256" key="7">
    <source>
        <dbReference type="ARBA" id="ARBA00023027"/>
    </source>
</evidence>
<comment type="similarity">
    <text evidence="1 9">Belongs to the DapB family.</text>
</comment>
<feature type="binding site" evidence="9">
    <location>
        <position position="146"/>
    </location>
    <ligand>
        <name>(S)-2,3,4,5-tetrahydrodipicolinate</name>
        <dbReference type="ChEBI" id="CHEBI:16845"/>
    </ligand>
</feature>
<keyword evidence="4 9" id="KW-0521">NADP</keyword>
<dbReference type="GO" id="GO:0019877">
    <property type="term" value="P:diaminopimelate biosynthetic process"/>
    <property type="evidence" value="ECO:0007669"/>
    <property type="project" value="UniProtKB-UniRule"/>
</dbReference>
<dbReference type="AlphaFoldDB" id="A0A1M6QR26"/>
<keyword evidence="7 9" id="KW-0520">NAD</keyword>
<comment type="function">
    <text evidence="9">Catalyzes the conversion of 4-hydroxy-tetrahydrodipicolinate (HTPA) to tetrahydrodipicolinate.</text>
</comment>
<dbReference type="UniPathway" id="UPA00034">
    <property type="reaction ID" value="UER00018"/>
</dbReference>
<dbReference type="OrthoDB" id="9790352at2"/>
<dbReference type="InterPro" id="IPR022663">
    <property type="entry name" value="DapB_C"/>
</dbReference>
<keyword evidence="2 9" id="KW-0963">Cytoplasm</keyword>